<feature type="transmembrane region" description="Helical" evidence="6">
    <location>
        <begin position="77"/>
        <end position="97"/>
    </location>
</feature>
<feature type="transmembrane region" description="Helical" evidence="6">
    <location>
        <begin position="49"/>
        <end position="71"/>
    </location>
</feature>
<reference evidence="7 11" key="1">
    <citation type="submission" date="2015-03" db="EMBL/GenBank/DDBJ databases">
        <authorList>
            <person name="Murphy D."/>
        </authorList>
    </citation>
    <scope>NUCLEOTIDE SEQUENCE [LARGE SCALE GENOMIC DNA]</scope>
    <source>
        <strain evidence="7 11">D16</strain>
    </source>
</reference>
<keyword evidence="12" id="KW-1185">Reference proteome</keyword>
<evidence type="ECO:0000313" key="10">
    <source>
        <dbReference type="Proteomes" id="UP000037594"/>
    </source>
</evidence>
<keyword evidence="3 6" id="KW-0812">Transmembrane</keyword>
<dbReference type="Proteomes" id="UP000037594">
    <property type="component" value="Unassembled WGS sequence"/>
</dbReference>
<feature type="transmembrane region" description="Helical" evidence="6">
    <location>
        <begin position="130"/>
        <end position="156"/>
    </location>
</feature>
<reference evidence="9 12" key="3">
    <citation type="submission" date="2016-01" db="EMBL/GenBank/DDBJ databases">
        <title>The new phylogeny of the genus Mycobacterium.</title>
        <authorList>
            <person name="Tarcisio F."/>
            <person name="Conor M."/>
            <person name="Antonella G."/>
            <person name="Elisabetta G."/>
            <person name="Giulia F.S."/>
            <person name="Sara T."/>
            <person name="Anna F."/>
            <person name="Clotilde B."/>
            <person name="Roberto B."/>
            <person name="Veronica D.S."/>
            <person name="Fabio R."/>
            <person name="Monica P."/>
            <person name="Olivier J."/>
            <person name="Enrico T."/>
            <person name="Nicola S."/>
        </authorList>
    </citation>
    <scope>NUCLEOTIDE SEQUENCE [LARGE SCALE GENOMIC DNA]</scope>
    <source>
        <strain evidence="9 12">CCUG 50187</strain>
    </source>
</reference>
<feature type="transmembrane region" description="Helical" evidence="6">
    <location>
        <begin position="451"/>
        <end position="470"/>
    </location>
</feature>
<feature type="transmembrane region" description="Helical" evidence="6">
    <location>
        <begin position="375"/>
        <end position="393"/>
    </location>
</feature>
<feature type="transmembrane region" description="Helical" evidence="6">
    <location>
        <begin position="399"/>
        <end position="423"/>
    </location>
</feature>
<evidence type="ECO:0000256" key="3">
    <source>
        <dbReference type="ARBA" id="ARBA00022692"/>
    </source>
</evidence>
<evidence type="ECO:0000256" key="6">
    <source>
        <dbReference type="SAM" id="Phobius"/>
    </source>
</evidence>
<feature type="transmembrane region" description="Helical" evidence="6">
    <location>
        <begin position="288"/>
        <end position="309"/>
    </location>
</feature>
<evidence type="ECO:0000313" key="12">
    <source>
        <dbReference type="Proteomes" id="UP000193811"/>
    </source>
</evidence>
<feature type="transmembrane region" description="Helical" evidence="6">
    <location>
        <begin position="206"/>
        <end position="224"/>
    </location>
</feature>
<keyword evidence="4 6" id="KW-1133">Transmembrane helix</keyword>
<dbReference type="RefSeq" id="WP_019346671.1">
    <property type="nucleotide sequence ID" value="NZ_AGSZ01000426.1"/>
</dbReference>
<evidence type="ECO:0000256" key="1">
    <source>
        <dbReference type="ARBA" id="ARBA00004141"/>
    </source>
</evidence>
<evidence type="ECO:0000313" key="7">
    <source>
        <dbReference type="EMBL" id="CQD24606.1"/>
    </source>
</evidence>
<comment type="subcellular location">
    <subcellularLocation>
        <location evidence="1">Membrane</location>
        <topology evidence="1">Multi-pass membrane protein</topology>
    </subcellularLocation>
</comment>
<dbReference type="EMBL" id="CTEF01000007">
    <property type="protein sequence ID" value="CQD24606.1"/>
    <property type="molecule type" value="Genomic_DNA"/>
</dbReference>
<organism evidence="8 10">
    <name type="scientific">Mycolicibacterium conceptionense</name>
    <dbReference type="NCBI Taxonomy" id="451644"/>
    <lineage>
        <taxon>Bacteria</taxon>
        <taxon>Bacillati</taxon>
        <taxon>Actinomycetota</taxon>
        <taxon>Actinomycetes</taxon>
        <taxon>Mycobacteriales</taxon>
        <taxon>Mycobacteriaceae</taxon>
        <taxon>Mycolicibacterium</taxon>
    </lineage>
</organism>
<evidence type="ECO:0000313" key="8">
    <source>
        <dbReference type="EMBL" id="KMV20588.1"/>
    </source>
</evidence>
<feature type="transmembrane region" description="Helical" evidence="6">
    <location>
        <begin position="168"/>
        <end position="194"/>
    </location>
</feature>
<dbReference type="GO" id="GO:0005886">
    <property type="term" value="C:plasma membrane"/>
    <property type="evidence" value="ECO:0007669"/>
    <property type="project" value="TreeGrafter"/>
</dbReference>
<feature type="transmembrane region" description="Helical" evidence="6">
    <location>
        <begin position="495"/>
        <end position="511"/>
    </location>
</feature>
<dbReference type="OrthoDB" id="6083029at2"/>
<protein>
    <submittedName>
        <fullName evidence="7">Integral membrane transporter</fullName>
    </submittedName>
    <submittedName>
        <fullName evidence="8">Nitrate reductase</fullName>
    </submittedName>
</protein>
<dbReference type="Proteomes" id="UP000193811">
    <property type="component" value="Unassembled WGS sequence"/>
</dbReference>
<dbReference type="InterPro" id="IPR001248">
    <property type="entry name" value="Pur-cyt_permease"/>
</dbReference>
<dbReference type="Pfam" id="PF02133">
    <property type="entry name" value="Transp_cyt_pur"/>
    <property type="match status" value="1"/>
</dbReference>
<evidence type="ECO:0000313" key="11">
    <source>
        <dbReference type="Proteomes" id="UP000182227"/>
    </source>
</evidence>
<keyword evidence="5 6" id="KW-0472">Membrane</keyword>
<dbReference type="AlphaFoldDB" id="A0A0J8UGG8"/>
<dbReference type="Proteomes" id="UP000182227">
    <property type="component" value="Unassembled WGS sequence"/>
</dbReference>
<dbReference type="PANTHER" id="PTHR30618">
    <property type="entry name" value="NCS1 FAMILY PURINE/PYRIMIDINE TRANSPORTER"/>
    <property type="match status" value="1"/>
</dbReference>
<dbReference type="GeneID" id="44294638"/>
<gene>
    <name evidence="8" type="ORF">ACT17_02755</name>
    <name evidence="9" type="ORF">AWB98_04240</name>
    <name evidence="7" type="ORF">BN970_06543</name>
</gene>
<feature type="transmembrane region" description="Helical" evidence="6">
    <location>
        <begin position="329"/>
        <end position="347"/>
    </location>
</feature>
<evidence type="ECO:0000256" key="5">
    <source>
        <dbReference type="ARBA" id="ARBA00023136"/>
    </source>
</evidence>
<dbReference type="CDD" id="cd11485">
    <property type="entry name" value="SLC-NCS1sbd_YbbW-like"/>
    <property type="match status" value="1"/>
</dbReference>
<proteinExistence type="inferred from homology"/>
<feature type="transmembrane region" description="Helical" evidence="6">
    <location>
        <begin position="244"/>
        <end position="267"/>
    </location>
</feature>
<comment type="similarity">
    <text evidence="2">Belongs to the purine-cytosine permease (2.A.39) family.</text>
</comment>
<dbReference type="Gene3D" id="1.10.4160.10">
    <property type="entry name" value="Hydantoin permease"/>
    <property type="match status" value="1"/>
</dbReference>
<evidence type="ECO:0000256" key="4">
    <source>
        <dbReference type="ARBA" id="ARBA00022989"/>
    </source>
</evidence>
<dbReference type="GO" id="GO:0015205">
    <property type="term" value="F:nucleobase transmembrane transporter activity"/>
    <property type="evidence" value="ECO:0007669"/>
    <property type="project" value="TreeGrafter"/>
</dbReference>
<dbReference type="EMBL" id="LQOP01000006">
    <property type="protein sequence ID" value="ORV30478.1"/>
    <property type="molecule type" value="Genomic_DNA"/>
</dbReference>
<dbReference type="EMBL" id="LFOD01000001">
    <property type="protein sequence ID" value="KMV20588.1"/>
    <property type="molecule type" value="Genomic_DNA"/>
</dbReference>
<sequence>MRAKAPKTAPLGDPAPIPLDEHGHAVEASLYNADLRPIHPAMRTWTSRVYLTLWVAMCMNPATWTLAASLIALGMNWVQALFTIVLANLIVLIPMLLNSHAGAKHGISFPVFARAAYGVRGANLPAVMRGLVACGWFGIQTWFGGLGLNLALGAAIGPSWSQAQPVDFGFIGTLPVTTLACYLVVLALQVAVIYKGFESLRRFQQIAAPVVVGAVLLLIVVLLFKTGGDLGPVMSQPSKLGWGSHFWLAVFPISLMANIAFWSTLSLNMPDFTRFAENQQAQRRGQAWGLPATMLVVSLMAILATSLASQHYGVTAAELWNPDELVSHFGSRIAIFVGALAIVVSSVQTNMAANLVSPALDFANALPKLITFRRGVLVSVALGTLILPWKLLASPETYVFVWLGFYGGVMGAVGGVLTSDYWLARKTELRVPELYILDGHYHFTNGWNVRAVIATAVGAFVAVGGAYSTLGPNGEKSGPFPVDGVIPLLKPLYDYNWIVAFLVAMAVYWVLAAHRRNSHHTVPFDGTPAPTLTPSA</sequence>
<evidence type="ECO:0000313" key="9">
    <source>
        <dbReference type="EMBL" id="ORV30478.1"/>
    </source>
</evidence>
<dbReference type="InterPro" id="IPR045225">
    <property type="entry name" value="Uracil/uridine/allantoin_perm"/>
</dbReference>
<dbReference type="PATRIC" id="fig|451644.5.peg.553"/>
<dbReference type="PANTHER" id="PTHR30618:SF0">
    <property type="entry name" value="PURINE-URACIL PERMEASE NCS1"/>
    <property type="match status" value="1"/>
</dbReference>
<reference evidence="8 10" key="2">
    <citation type="submission" date="2015-06" db="EMBL/GenBank/DDBJ databases">
        <title>Genome sequence of Mycobacterium conceptionense strain MLE.</title>
        <authorList>
            <person name="Greninger A.L."/>
            <person name="Cunningham G."/>
            <person name="Chiu C.Y."/>
            <person name="Miller S."/>
        </authorList>
    </citation>
    <scope>NUCLEOTIDE SEQUENCE [LARGE SCALE GENOMIC DNA]</scope>
    <source>
        <strain evidence="8 10">MLE</strain>
    </source>
</reference>
<evidence type="ECO:0000256" key="2">
    <source>
        <dbReference type="ARBA" id="ARBA00008974"/>
    </source>
</evidence>
<accession>A0A0J8UGG8</accession>
<name>A0A0J8UGG8_9MYCO</name>